<reference evidence="1 2" key="1">
    <citation type="submission" date="2013-09" db="EMBL/GenBank/DDBJ databases">
        <authorList>
            <consortium name="DOE Joint Genome Institute"/>
            <person name="Klenk H.-P."/>
            <person name="Huntemann M."/>
            <person name="Han J."/>
            <person name="Chen A."/>
            <person name="Kyrpides N."/>
            <person name="Mavromatis K."/>
            <person name="Markowitz V."/>
            <person name="Palaniappan K."/>
            <person name="Ivanova N."/>
            <person name="Schaumberg A."/>
            <person name="Pati A."/>
            <person name="Liolios K."/>
            <person name="Nordberg H.P."/>
            <person name="Cantor M.N."/>
            <person name="Hua S.X."/>
            <person name="Woyke T."/>
        </authorList>
    </citation>
    <scope>NUCLEOTIDE SEQUENCE [LARGE SCALE GENOMIC DNA]</scope>
    <source>
        <strain evidence="1 2">DSM 14336</strain>
    </source>
</reference>
<dbReference type="STRING" id="999552.METH_08750"/>
<dbReference type="AlphaFoldDB" id="V9VW87"/>
<dbReference type="EMBL" id="CP006773">
    <property type="protein sequence ID" value="AHD03026.1"/>
    <property type="molecule type" value="Genomic_DNA"/>
</dbReference>
<gene>
    <name evidence="1" type="ORF">METH_08750</name>
</gene>
<dbReference type="HOGENOM" id="CLU_3409596_0_0_5"/>
<protein>
    <submittedName>
        <fullName evidence="1">Uncharacterized protein</fullName>
    </submittedName>
</protein>
<dbReference type="Proteomes" id="UP000018780">
    <property type="component" value="Chromosome"/>
</dbReference>
<organism evidence="1 2">
    <name type="scientific">Leisingera methylohalidivorans DSM 14336</name>
    <dbReference type="NCBI Taxonomy" id="999552"/>
    <lineage>
        <taxon>Bacteria</taxon>
        <taxon>Pseudomonadati</taxon>
        <taxon>Pseudomonadota</taxon>
        <taxon>Alphaproteobacteria</taxon>
        <taxon>Rhodobacterales</taxon>
        <taxon>Roseobacteraceae</taxon>
        <taxon>Leisingera</taxon>
    </lineage>
</organism>
<keyword evidence="2" id="KW-1185">Reference proteome</keyword>
<evidence type="ECO:0000313" key="1">
    <source>
        <dbReference type="EMBL" id="AHD03026.1"/>
    </source>
</evidence>
<sequence length="29" mass="3100">MKFLLLLALLEAAASTAELSRESYAGSNE</sequence>
<evidence type="ECO:0000313" key="2">
    <source>
        <dbReference type="Proteomes" id="UP000018780"/>
    </source>
</evidence>
<proteinExistence type="predicted"/>
<name>V9VW87_9RHOB</name>
<dbReference type="KEGG" id="lmd:METH_08750"/>
<accession>V9VW87</accession>